<dbReference type="GO" id="GO:0004497">
    <property type="term" value="F:monooxygenase activity"/>
    <property type="evidence" value="ECO:0007669"/>
    <property type="project" value="UniProtKB-KW"/>
</dbReference>
<keyword evidence="3 7" id="KW-0479">Metal-binding</keyword>
<keyword evidence="5 7" id="KW-0408">Iron</keyword>
<dbReference type="GO" id="GO:0020037">
    <property type="term" value="F:heme binding"/>
    <property type="evidence" value="ECO:0007669"/>
    <property type="project" value="InterPro"/>
</dbReference>
<evidence type="ECO:0000256" key="3">
    <source>
        <dbReference type="ARBA" id="ARBA00022723"/>
    </source>
</evidence>
<dbReference type="InterPro" id="IPR001128">
    <property type="entry name" value="Cyt_P450"/>
</dbReference>
<dbReference type="SUPFAM" id="SSF48264">
    <property type="entry name" value="Cytochrome P450"/>
    <property type="match status" value="1"/>
</dbReference>
<evidence type="ECO:0000256" key="5">
    <source>
        <dbReference type="ARBA" id="ARBA00023004"/>
    </source>
</evidence>
<dbReference type="InterPro" id="IPR036396">
    <property type="entry name" value="Cyt_P450_sf"/>
</dbReference>
<proteinExistence type="inferred from homology"/>
<keyword evidence="4" id="KW-0560">Oxidoreductase</keyword>
<keyword evidence="6" id="KW-0503">Monooxygenase</keyword>
<evidence type="ECO:0000256" key="1">
    <source>
        <dbReference type="ARBA" id="ARBA00001971"/>
    </source>
</evidence>
<comment type="cofactor">
    <cofactor evidence="1 7">
        <name>heme</name>
        <dbReference type="ChEBI" id="CHEBI:30413"/>
    </cofactor>
</comment>
<evidence type="ECO:0000256" key="6">
    <source>
        <dbReference type="ARBA" id="ARBA00023033"/>
    </source>
</evidence>
<dbReference type="STRING" id="1182542.W9XRQ7"/>
<dbReference type="eggNOG" id="KOG0156">
    <property type="taxonomic scope" value="Eukaryota"/>
</dbReference>
<dbReference type="RefSeq" id="XP_007735001.1">
    <property type="nucleotide sequence ID" value="XM_007736811.1"/>
</dbReference>
<dbReference type="GO" id="GO:0005506">
    <property type="term" value="F:iron ion binding"/>
    <property type="evidence" value="ECO:0007669"/>
    <property type="project" value="InterPro"/>
</dbReference>
<evidence type="ECO:0008006" key="10">
    <source>
        <dbReference type="Google" id="ProtNLM"/>
    </source>
</evidence>
<dbReference type="Proteomes" id="UP000019478">
    <property type="component" value="Unassembled WGS sequence"/>
</dbReference>
<dbReference type="AlphaFoldDB" id="W9XRQ7"/>
<dbReference type="PANTHER" id="PTHR46300:SF2">
    <property type="entry name" value="CYTOCHROME P450 MONOOXYGENASE ALNH-RELATED"/>
    <property type="match status" value="1"/>
</dbReference>
<dbReference type="PRINTS" id="PR00463">
    <property type="entry name" value="EP450I"/>
</dbReference>
<sequence length="525" mass="60072">MLSLWVTILPVVVFAIYRVLQIGKRDPRMPKGPPTIPILGNAHLVPPEGLFRQFRSWAKEYGPVFSLKFGPSNMIVLCDRKAIHALLDKKSNLYSDRPHTYVGNLLTQGDMIALEQMDSMWRQKRKIVAHNFSPKQLDEKHFRVQEAEATMLMADLLEDPKGFYNHIRRYTASVATVLVFGSRGPTFDSFWAHGVYDVMSKWTEAMEPGVNPPVDEFPILKLIPQWLAFWKRRALSAGKTMDAVWGEAVSRVEKRRSRGDRRDCITDTLLDQWGKEDMPMSQHSFNNLVGELVEGAADTTAAQLLTLVMAFAKYPRVQKQAQVEIDRVCGTQRSPVWSDFKELPYINAIVKEGMRWRPVSVTGSPHRVREDDEYEGMLIPKDSTIIVPVWALHHSDEFDDDDAFIPERYVGYDKLANDYAGSPDWKHRDHYGYGAGRRICPGMHLAERNMWRIAAKLLWAFEFAEPIDPATGKVVPLDADRYNRGILQAPLPFEVQVKPRSQEHVAAIRKEIASAKTFLKPWEDE</sequence>
<accession>W9XRQ7</accession>
<protein>
    <recommendedName>
        <fullName evidence="10">Cytochrome P450 oxidoreductase</fullName>
    </recommendedName>
</protein>
<keyword evidence="9" id="KW-1185">Reference proteome</keyword>
<name>W9XRQ7_9EURO</name>
<dbReference type="GO" id="GO:0016705">
    <property type="term" value="F:oxidoreductase activity, acting on paired donors, with incorporation or reduction of molecular oxygen"/>
    <property type="evidence" value="ECO:0007669"/>
    <property type="project" value="InterPro"/>
</dbReference>
<comment type="similarity">
    <text evidence="2">Belongs to the cytochrome P450 family.</text>
</comment>
<evidence type="ECO:0000256" key="7">
    <source>
        <dbReference type="PIRSR" id="PIRSR602401-1"/>
    </source>
</evidence>
<evidence type="ECO:0000256" key="2">
    <source>
        <dbReference type="ARBA" id="ARBA00010617"/>
    </source>
</evidence>
<gene>
    <name evidence="8" type="ORF">A1O3_06694</name>
</gene>
<dbReference type="OrthoDB" id="1103324at2759"/>
<dbReference type="InterPro" id="IPR050364">
    <property type="entry name" value="Cytochrome_P450_fung"/>
</dbReference>
<evidence type="ECO:0000256" key="4">
    <source>
        <dbReference type="ARBA" id="ARBA00023002"/>
    </source>
</evidence>
<organism evidence="8 9">
    <name type="scientific">Capronia epimyces CBS 606.96</name>
    <dbReference type="NCBI Taxonomy" id="1182542"/>
    <lineage>
        <taxon>Eukaryota</taxon>
        <taxon>Fungi</taxon>
        <taxon>Dikarya</taxon>
        <taxon>Ascomycota</taxon>
        <taxon>Pezizomycotina</taxon>
        <taxon>Eurotiomycetes</taxon>
        <taxon>Chaetothyriomycetidae</taxon>
        <taxon>Chaetothyriales</taxon>
        <taxon>Herpotrichiellaceae</taxon>
        <taxon>Capronia</taxon>
    </lineage>
</organism>
<dbReference type="EMBL" id="AMGY01000005">
    <property type="protein sequence ID" value="EXJ82878.1"/>
    <property type="molecule type" value="Genomic_DNA"/>
</dbReference>
<reference evidence="8 9" key="1">
    <citation type="submission" date="2013-03" db="EMBL/GenBank/DDBJ databases">
        <title>The Genome Sequence of Capronia epimyces CBS 606.96.</title>
        <authorList>
            <consortium name="The Broad Institute Genomics Platform"/>
            <person name="Cuomo C."/>
            <person name="de Hoog S."/>
            <person name="Gorbushina A."/>
            <person name="Walker B."/>
            <person name="Young S.K."/>
            <person name="Zeng Q."/>
            <person name="Gargeya S."/>
            <person name="Fitzgerald M."/>
            <person name="Haas B."/>
            <person name="Abouelleil A."/>
            <person name="Allen A.W."/>
            <person name="Alvarado L."/>
            <person name="Arachchi H.M."/>
            <person name="Berlin A.M."/>
            <person name="Chapman S.B."/>
            <person name="Gainer-Dewar J."/>
            <person name="Goldberg J."/>
            <person name="Griggs A."/>
            <person name="Gujja S."/>
            <person name="Hansen M."/>
            <person name="Howarth C."/>
            <person name="Imamovic A."/>
            <person name="Ireland A."/>
            <person name="Larimer J."/>
            <person name="McCowan C."/>
            <person name="Murphy C."/>
            <person name="Pearson M."/>
            <person name="Poon T.W."/>
            <person name="Priest M."/>
            <person name="Roberts A."/>
            <person name="Saif S."/>
            <person name="Shea T."/>
            <person name="Sisk P."/>
            <person name="Sykes S."/>
            <person name="Wortman J."/>
            <person name="Nusbaum C."/>
            <person name="Birren B."/>
        </authorList>
    </citation>
    <scope>NUCLEOTIDE SEQUENCE [LARGE SCALE GENOMIC DNA]</scope>
    <source>
        <strain evidence="8 9">CBS 606.96</strain>
    </source>
</reference>
<dbReference type="PANTHER" id="PTHR46300">
    <property type="entry name" value="P450, PUTATIVE (EUROFUNG)-RELATED-RELATED"/>
    <property type="match status" value="1"/>
</dbReference>
<dbReference type="GeneID" id="19170801"/>
<feature type="binding site" description="axial binding residue" evidence="7">
    <location>
        <position position="440"/>
    </location>
    <ligand>
        <name>heme</name>
        <dbReference type="ChEBI" id="CHEBI:30413"/>
    </ligand>
    <ligandPart>
        <name>Fe</name>
        <dbReference type="ChEBI" id="CHEBI:18248"/>
    </ligandPart>
</feature>
<evidence type="ECO:0000313" key="9">
    <source>
        <dbReference type="Proteomes" id="UP000019478"/>
    </source>
</evidence>
<comment type="caution">
    <text evidence="8">The sequence shown here is derived from an EMBL/GenBank/DDBJ whole genome shotgun (WGS) entry which is preliminary data.</text>
</comment>
<dbReference type="Pfam" id="PF00067">
    <property type="entry name" value="p450"/>
    <property type="match status" value="1"/>
</dbReference>
<dbReference type="InterPro" id="IPR002401">
    <property type="entry name" value="Cyt_P450_E_grp-I"/>
</dbReference>
<keyword evidence="7" id="KW-0349">Heme</keyword>
<dbReference type="CDD" id="cd11065">
    <property type="entry name" value="CYP64-like"/>
    <property type="match status" value="1"/>
</dbReference>
<evidence type="ECO:0000313" key="8">
    <source>
        <dbReference type="EMBL" id="EXJ82878.1"/>
    </source>
</evidence>
<dbReference type="HOGENOM" id="CLU_001570_2_1_1"/>
<dbReference type="Gene3D" id="1.10.630.10">
    <property type="entry name" value="Cytochrome P450"/>
    <property type="match status" value="1"/>
</dbReference>